<feature type="chain" id="PRO_5032333897" description="Secreted protein" evidence="1">
    <location>
        <begin position="23"/>
        <end position="66"/>
    </location>
</feature>
<proteinExistence type="predicted"/>
<sequence>MYTLKKSSGKLFIFFFFSLSSSLVKKPTSWYKSQCGSARHKLLARFYTVYSPTVGQRSFLEKKEHG</sequence>
<dbReference type="EMBL" id="NMUH01001126">
    <property type="protein sequence ID" value="MQL89196.1"/>
    <property type="molecule type" value="Genomic_DNA"/>
</dbReference>
<name>A0A843V246_COLES</name>
<evidence type="ECO:0008006" key="4">
    <source>
        <dbReference type="Google" id="ProtNLM"/>
    </source>
</evidence>
<gene>
    <name evidence="2" type="ORF">Taro_021767</name>
</gene>
<reference evidence="2" key="1">
    <citation type="submission" date="2017-07" db="EMBL/GenBank/DDBJ databases">
        <title>Taro Niue Genome Assembly and Annotation.</title>
        <authorList>
            <person name="Atibalentja N."/>
            <person name="Keating K."/>
            <person name="Fields C.J."/>
        </authorList>
    </citation>
    <scope>NUCLEOTIDE SEQUENCE</scope>
    <source>
        <strain evidence="2">Niue_2</strain>
        <tissue evidence="2">Leaf</tissue>
    </source>
</reference>
<keyword evidence="1" id="KW-0732">Signal</keyword>
<dbReference type="Proteomes" id="UP000652761">
    <property type="component" value="Unassembled WGS sequence"/>
</dbReference>
<comment type="caution">
    <text evidence="2">The sequence shown here is derived from an EMBL/GenBank/DDBJ whole genome shotgun (WGS) entry which is preliminary data.</text>
</comment>
<keyword evidence="3" id="KW-1185">Reference proteome</keyword>
<evidence type="ECO:0000313" key="3">
    <source>
        <dbReference type="Proteomes" id="UP000652761"/>
    </source>
</evidence>
<feature type="signal peptide" evidence="1">
    <location>
        <begin position="1"/>
        <end position="22"/>
    </location>
</feature>
<protein>
    <recommendedName>
        <fullName evidence="4">Secreted protein</fullName>
    </recommendedName>
</protein>
<dbReference type="AlphaFoldDB" id="A0A843V246"/>
<accession>A0A843V246</accession>
<evidence type="ECO:0000256" key="1">
    <source>
        <dbReference type="SAM" id="SignalP"/>
    </source>
</evidence>
<evidence type="ECO:0000313" key="2">
    <source>
        <dbReference type="EMBL" id="MQL89196.1"/>
    </source>
</evidence>
<organism evidence="2 3">
    <name type="scientific">Colocasia esculenta</name>
    <name type="common">Wild taro</name>
    <name type="synonym">Arum esculentum</name>
    <dbReference type="NCBI Taxonomy" id="4460"/>
    <lineage>
        <taxon>Eukaryota</taxon>
        <taxon>Viridiplantae</taxon>
        <taxon>Streptophyta</taxon>
        <taxon>Embryophyta</taxon>
        <taxon>Tracheophyta</taxon>
        <taxon>Spermatophyta</taxon>
        <taxon>Magnoliopsida</taxon>
        <taxon>Liliopsida</taxon>
        <taxon>Araceae</taxon>
        <taxon>Aroideae</taxon>
        <taxon>Colocasieae</taxon>
        <taxon>Colocasia</taxon>
    </lineage>
</organism>